<keyword evidence="1" id="KW-0812">Transmembrane</keyword>
<reference evidence="4 5" key="1">
    <citation type="journal article" date="2014" name="Nat. Genet.">
        <title>Genome sequence of the hot pepper provides insights into the evolution of pungency in Capsicum species.</title>
        <authorList>
            <person name="Kim S."/>
            <person name="Park M."/>
            <person name="Yeom S.I."/>
            <person name="Kim Y.M."/>
            <person name="Lee J.M."/>
            <person name="Lee H.A."/>
            <person name="Seo E."/>
            <person name="Choi J."/>
            <person name="Cheong K."/>
            <person name="Kim K.T."/>
            <person name="Jung K."/>
            <person name="Lee G.W."/>
            <person name="Oh S.K."/>
            <person name="Bae C."/>
            <person name="Kim S.B."/>
            <person name="Lee H.Y."/>
            <person name="Kim S.Y."/>
            <person name="Kim M.S."/>
            <person name="Kang B.C."/>
            <person name="Jo Y.D."/>
            <person name="Yang H.B."/>
            <person name="Jeong H.J."/>
            <person name="Kang W.H."/>
            <person name="Kwon J.K."/>
            <person name="Shin C."/>
            <person name="Lim J.Y."/>
            <person name="Park J.H."/>
            <person name="Huh J.H."/>
            <person name="Kim J.S."/>
            <person name="Kim B.D."/>
            <person name="Cohen O."/>
            <person name="Paran I."/>
            <person name="Suh M.C."/>
            <person name="Lee S.B."/>
            <person name="Kim Y.K."/>
            <person name="Shin Y."/>
            <person name="Noh S.J."/>
            <person name="Park J."/>
            <person name="Seo Y.S."/>
            <person name="Kwon S.Y."/>
            <person name="Kim H.A."/>
            <person name="Park J.M."/>
            <person name="Kim H.J."/>
            <person name="Choi S.B."/>
            <person name="Bosland P.W."/>
            <person name="Reeves G."/>
            <person name="Jo S.H."/>
            <person name="Lee B.W."/>
            <person name="Cho H.T."/>
            <person name="Choi H.S."/>
            <person name="Lee M.S."/>
            <person name="Yu Y."/>
            <person name="Do Choi Y."/>
            <person name="Park B.S."/>
            <person name="van Deynze A."/>
            <person name="Ashrafi H."/>
            <person name="Hill T."/>
            <person name="Kim W.T."/>
            <person name="Pai H.S."/>
            <person name="Ahn H.K."/>
            <person name="Yeam I."/>
            <person name="Giovannoni J.J."/>
            <person name="Rose J.K."/>
            <person name="Sorensen I."/>
            <person name="Lee S.J."/>
            <person name="Kim R.W."/>
            <person name="Choi I.Y."/>
            <person name="Choi B.S."/>
            <person name="Lim J.S."/>
            <person name="Lee Y.H."/>
            <person name="Choi D."/>
        </authorList>
    </citation>
    <scope>NUCLEOTIDE SEQUENCE [LARGE SCALE GENOMIC DNA]</scope>
    <source>
        <strain evidence="5">cv. CM334</strain>
    </source>
</reference>
<proteinExistence type="predicted"/>
<accession>A0A2G2Z7H6</accession>
<keyword evidence="2" id="KW-1133">Transmembrane helix</keyword>
<keyword evidence="5" id="KW-1185">Reference proteome</keyword>
<name>A0A2G2Z7H6_CAPAN</name>
<dbReference type="AlphaFoldDB" id="A0A2G2Z7H6"/>
<comment type="caution">
    <text evidence="4">The sequence shown here is derived from an EMBL/GenBank/DDBJ whole genome shotgun (WGS) entry which is preliminary data.</text>
</comment>
<reference evidence="4 5" key="2">
    <citation type="journal article" date="2017" name="Genome Biol.">
        <title>New reference genome sequences of hot pepper reveal the massive evolution of plant disease-resistance genes by retroduplication.</title>
        <authorList>
            <person name="Kim S."/>
            <person name="Park J."/>
            <person name="Yeom S.I."/>
            <person name="Kim Y.M."/>
            <person name="Seo E."/>
            <person name="Kim K.T."/>
            <person name="Kim M.S."/>
            <person name="Lee J.M."/>
            <person name="Cheong K."/>
            <person name="Shin H.S."/>
            <person name="Kim S.B."/>
            <person name="Han K."/>
            <person name="Lee J."/>
            <person name="Park M."/>
            <person name="Lee H.A."/>
            <person name="Lee H.Y."/>
            <person name="Lee Y."/>
            <person name="Oh S."/>
            <person name="Lee J.H."/>
            <person name="Choi E."/>
            <person name="Choi E."/>
            <person name="Lee S.E."/>
            <person name="Jeon J."/>
            <person name="Kim H."/>
            <person name="Choi G."/>
            <person name="Song H."/>
            <person name="Lee J."/>
            <person name="Lee S.C."/>
            <person name="Kwon J.K."/>
            <person name="Lee H.Y."/>
            <person name="Koo N."/>
            <person name="Hong Y."/>
            <person name="Kim R.W."/>
            <person name="Kang W.H."/>
            <person name="Huh J.H."/>
            <person name="Kang B.C."/>
            <person name="Yang T.J."/>
            <person name="Lee Y.H."/>
            <person name="Bennetzen J.L."/>
            <person name="Choi D."/>
        </authorList>
    </citation>
    <scope>NUCLEOTIDE SEQUENCE [LARGE SCALE GENOMIC DNA]</scope>
    <source>
        <strain evidence="5">cv. CM334</strain>
    </source>
</reference>
<dbReference type="GO" id="GO:0005524">
    <property type="term" value="F:ATP binding"/>
    <property type="evidence" value="ECO:0007669"/>
    <property type="project" value="InterPro"/>
</dbReference>
<dbReference type="InterPro" id="IPR036640">
    <property type="entry name" value="ABC1_TM_sf"/>
</dbReference>
<organism evidence="4 5">
    <name type="scientific">Capsicum annuum</name>
    <name type="common">Capsicum pepper</name>
    <dbReference type="NCBI Taxonomy" id="4072"/>
    <lineage>
        <taxon>Eukaryota</taxon>
        <taxon>Viridiplantae</taxon>
        <taxon>Streptophyta</taxon>
        <taxon>Embryophyta</taxon>
        <taxon>Tracheophyta</taxon>
        <taxon>Spermatophyta</taxon>
        <taxon>Magnoliopsida</taxon>
        <taxon>eudicotyledons</taxon>
        <taxon>Gunneridae</taxon>
        <taxon>Pentapetalae</taxon>
        <taxon>asterids</taxon>
        <taxon>lamiids</taxon>
        <taxon>Solanales</taxon>
        <taxon>Solanaceae</taxon>
        <taxon>Solanoideae</taxon>
        <taxon>Capsiceae</taxon>
        <taxon>Capsicum</taxon>
    </lineage>
</organism>
<dbReference type="Gramene" id="PHT77957">
    <property type="protein sequence ID" value="PHT77957"/>
    <property type="gene ID" value="T459_16009"/>
</dbReference>
<evidence type="ECO:0000313" key="5">
    <source>
        <dbReference type="Proteomes" id="UP000222542"/>
    </source>
</evidence>
<evidence type="ECO:0000256" key="2">
    <source>
        <dbReference type="ARBA" id="ARBA00022989"/>
    </source>
</evidence>
<dbReference type="GO" id="GO:0016020">
    <property type="term" value="C:membrane"/>
    <property type="evidence" value="ECO:0007669"/>
    <property type="project" value="InterPro"/>
</dbReference>
<dbReference type="Proteomes" id="UP000222542">
    <property type="component" value="Unassembled WGS sequence"/>
</dbReference>
<dbReference type="EMBL" id="AYRZ02000006">
    <property type="protein sequence ID" value="PHT77957.1"/>
    <property type="molecule type" value="Genomic_DNA"/>
</dbReference>
<evidence type="ECO:0000313" key="4">
    <source>
        <dbReference type="EMBL" id="PHT77957.1"/>
    </source>
</evidence>
<dbReference type="Gene3D" id="1.20.1560.10">
    <property type="entry name" value="ABC transporter type 1, transmembrane domain"/>
    <property type="match status" value="1"/>
</dbReference>
<gene>
    <name evidence="4" type="ORF">T459_16009</name>
</gene>
<keyword evidence="3" id="KW-0472">Membrane</keyword>
<evidence type="ECO:0000256" key="3">
    <source>
        <dbReference type="ARBA" id="ARBA00023136"/>
    </source>
</evidence>
<sequence>MRVKLLVKQLEVSEQWLLSLQKRSFYAGASLIEFSEVTFAEVLRVFYGLVFTVNTLSRSFSLVPDSTKAKTGASSIFALLDRKSKIDSSDN</sequence>
<evidence type="ECO:0000256" key="1">
    <source>
        <dbReference type="ARBA" id="ARBA00022692"/>
    </source>
</evidence>
<protein>
    <submittedName>
        <fullName evidence="4">Uncharacterized protein</fullName>
    </submittedName>
</protein>
<dbReference type="FunFam" id="1.20.1560.10:FF:000025">
    <property type="entry name" value="ABC transporter B family member 9"/>
    <property type="match status" value="1"/>
</dbReference>